<dbReference type="InterPro" id="IPR036935">
    <property type="entry name" value="Ribosomal_bL9_N_sf"/>
</dbReference>
<feature type="domain" description="Ribosomal protein L9" evidence="6">
    <location>
        <begin position="14"/>
        <end position="45"/>
    </location>
</feature>
<accession>A0AA41SLU7</accession>
<reference evidence="8" key="1">
    <citation type="submission" date="2022-03" db="EMBL/GenBank/DDBJ databases">
        <title>A functionally conserved STORR gene fusion in Papaver species that diverged 16.8 million years ago.</title>
        <authorList>
            <person name="Catania T."/>
        </authorList>
    </citation>
    <scope>NUCLEOTIDE SEQUENCE</scope>
    <source>
        <strain evidence="8">S-191538</strain>
    </source>
</reference>
<evidence type="ECO:0000256" key="1">
    <source>
        <dbReference type="ARBA" id="ARBA00010605"/>
    </source>
</evidence>
<dbReference type="Proteomes" id="UP001177140">
    <property type="component" value="Unassembled WGS sequence"/>
</dbReference>
<dbReference type="GO" id="GO:1990904">
    <property type="term" value="C:ribonucleoprotein complex"/>
    <property type="evidence" value="ECO:0007669"/>
    <property type="project" value="UniProtKB-KW"/>
</dbReference>
<evidence type="ECO:0000256" key="5">
    <source>
        <dbReference type="ARBA" id="ARBA00035193"/>
    </source>
</evidence>
<dbReference type="SUPFAM" id="SSF55658">
    <property type="entry name" value="L9 N-domain-like"/>
    <property type="match status" value="1"/>
</dbReference>
<comment type="caution">
    <text evidence="8">The sequence shown here is derived from an EMBL/GenBank/DDBJ whole genome shotgun (WGS) entry which is preliminary data.</text>
</comment>
<evidence type="ECO:0000313" key="8">
    <source>
        <dbReference type="EMBL" id="MCL7036598.1"/>
    </source>
</evidence>
<name>A0AA41SLU7_PAPNU</name>
<dbReference type="GO" id="GO:0005840">
    <property type="term" value="C:ribosome"/>
    <property type="evidence" value="ECO:0007669"/>
    <property type="project" value="UniProtKB-KW"/>
</dbReference>
<dbReference type="EMBL" id="JAJJMA010082562">
    <property type="protein sequence ID" value="MCL7028713.1"/>
    <property type="molecule type" value="Genomic_DNA"/>
</dbReference>
<keyword evidence="3" id="KW-0687">Ribonucleoprotein</keyword>
<organism evidence="8 9">
    <name type="scientific">Papaver nudicaule</name>
    <name type="common">Iceland poppy</name>
    <dbReference type="NCBI Taxonomy" id="74823"/>
    <lineage>
        <taxon>Eukaryota</taxon>
        <taxon>Viridiplantae</taxon>
        <taxon>Streptophyta</taxon>
        <taxon>Embryophyta</taxon>
        <taxon>Tracheophyta</taxon>
        <taxon>Spermatophyta</taxon>
        <taxon>Magnoliopsida</taxon>
        <taxon>Ranunculales</taxon>
        <taxon>Papaveraceae</taxon>
        <taxon>Papaveroideae</taxon>
        <taxon>Papaver</taxon>
    </lineage>
</organism>
<keyword evidence="9" id="KW-1185">Reference proteome</keyword>
<comment type="similarity">
    <text evidence="1">Belongs to the bacterial ribosomal protein bL9 family.</text>
</comment>
<dbReference type="GO" id="GO:0003735">
    <property type="term" value="F:structural constituent of ribosome"/>
    <property type="evidence" value="ECO:0007669"/>
    <property type="project" value="InterPro"/>
</dbReference>
<evidence type="ECO:0000256" key="2">
    <source>
        <dbReference type="ARBA" id="ARBA00022980"/>
    </source>
</evidence>
<sequence length="140" mass="15848">MLFASQGLRYRKLEVILTTSVENLGKAGETVKVAPGYFRNHLMAKMFDVPNIEKYAYLIREQRKSWKAVTTKACSDPSGNYQGWKAAAIGANNQAAHIRLEYKLLLQEGYFCCCFSVEGITTLFIFHSPGKEKVICWSIE</sequence>
<evidence type="ECO:0000256" key="4">
    <source>
        <dbReference type="ARBA" id="ARBA00031047"/>
    </source>
</evidence>
<dbReference type="Pfam" id="PF01281">
    <property type="entry name" value="Ribosomal_L9_N"/>
    <property type="match status" value="1"/>
</dbReference>
<dbReference type="PANTHER" id="PTHR21368">
    <property type="entry name" value="50S RIBOSOMAL PROTEIN L9"/>
    <property type="match status" value="1"/>
</dbReference>
<dbReference type="AlphaFoldDB" id="A0AA41SLU7"/>
<dbReference type="InterPro" id="IPR020070">
    <property type="entry name" value="Ribosomal_bL9_N"/>
</dbReference>
<dbReference type="Gene3D" id="3.40.5.10">
    <property type="entry name" value="Ribosomal protein L9, N-terminal domain"/>
    <property type="match status" value="1"/>
</dbReference>
<evidence type="ECO:0000313" key="7">
    <source>
        <dbReference type="EMBL" id="MCL7028713.1"/>
    </source>
</evidence>
<evidence type="ECO:0000313" key="9">
    <source>
        <dbReference type="Proteomes" id="UP001177140"/>
    </source>
</evidence>
<dbReference type="GO" id="GO:0006412">
    <property type="term" value="P:translation"/>
    <property type="evidence" value="ECO:0007669"/>
    <property type="project" value="InterPro"/>
</dbReference>
<dbReference type="InterPro" id="IPR009027">
    <property type="entry name" value="Ribosomal_bL9/RNase_H1_N"/>
</dbReference>
<dbReference type="InterPro" id="IPR000244">
    <property type="entry name" value="Ribosomal_bL9"/>
</dbReference>
<dbReference type="EMBL" id="JAJJMA010169758">
    <property type="protein sequence ID" value="MCL7036598.1"/>
    <property type="molecule type" value="Genomic_DNA"/>
</dbReference>
<evidence type="ECO:0000259" key="6">
    <source>
        <dbReference type="Pfam" id="PF01281"/>
    </source>
</evidence>
<feature type="non-terminal residue" evidence="8">
    <location>
        <position position="140"/>
    </location>
</feature>
<evidence type="ECO:0000256" key="3">
    <source>
        <dbReference type="ARBA" id="ARBA00023274"/>
    </source>
</evidence>
<protein>
    <recommendedName>
        <fullName evidence="5">Large ribosomal subunit protein bL9c</fullName>
    </recommendedName>
    <alternativeName>
        <fullName evidence="4">CL9</fullName>
    </alternativeName>
</protein>
<gene>
    <name evidence="7" type="ORF">MKW94_014472</name>
    <name evidence="8" type="ORF">MKW94_020444</name>
</gene>
<keyword evidence="2" id="KW-0689">Ribosomal protein</keyword>
<proteinExistence type="inferred from homology"/>